<keyword evidence="1" id="KW-0949">S-adenosyl-L-methionine</keyword>
<protein>
    <submittedName>
        <fullName evidence="3">Methyltransferase FkbM family</fullName>
    </submittedName>
</protein>
<evidence type="ECO:0000256" key="1">
    <source>
        <dbReference type="ARBA" id="ARBA00022691"/>
    </source>
</evidence>
<dbReference type="AlphaFoldDB" id="Q11N37"/>
<dbReference type="GO" id="GO:0000179">
    <property type="term" value="F:rRNA (adenine-N6,N6-)-dimethyltransferase activity"/>
    <property type="evidence" value="ECO:0007669"/>
    <property type="project" value="InterPro"/>
</dbReference>
<dbReference type="InterPro" id="IPR029063">
    <property type="entry name" value="SAM-dependent_MTases_sf"/>
</dbReference>
<dbReference type="CDD" id="cd02440">
    <property type="entry name" value="AdoMet_MTases"/>
    <property type="match status" value="1"/>
</dbReference>
<dbReference type="PROSITE" id="PS01131">
    <property type="entry name" value="RRNA_A_DIMETH"/>
    <property type="match status" value="1"/>
</dbReference>
<keyword evidence="3" id="KW-0808">Transferase</keyword>
<sequence length="234" mass="25661" precursor="true">MGELNVHGVRVPISYGEVSEEIWSALKTGRYEANEARRIPRAIRPGDRVLELGAGLGVITSIIAAIDDVRVWSFEADPQTVQLAKRVIDLNCNGNVDLSNGILAAGPPRKISFYQRADFWMSSGFVEQGPYERVIEITSRNVDAFIGKHGINVLVMDVEGAELELLQNAELPGIERVFLELHDHLYGLAGVQAITTAMARRGLIYDPRGSSGPCVLYSVDDGEREFDAEIAHAT</sequence>
<name>Q11N37_CHESB</name>
<dbReference type="InterPro" id="IPR006342">
    <property type="entry name" value="FkbM_mtfrase"/>
</dbReference>
<evidence type="ECO:0000313" key="3">
    <source>
        <dbReference type="EMBL" id="ABG61171.1"/>
    </source>
</evidence>
<dbReference type="SUPFAM" id="SSF53335">
    <property type="entry name" value="S-adenosyl-L-methionine-dependent methyltransferases"/>
    <property type="match status" value="1"/>
</dbReference>
<dbReference type="HOGENOM" id="CLU_095612_0_0_5"/>
<accession>Q11N37</accession>
<geneLocation type="plasmid" evidence="3">
    <name>1</name>
</geneLocation>
<feature type="domain" description="Methyltransferase FkbM" evidence="2">
    <location>
        <begin position="70"/>
        <end position="186"/>
    </location>
</feature>
<dbReference type="NCBIfam" id="TIGR01444">
    <property type="entry name" value="fkbM_fam"/>
    <property type="match status" value="1"/>
</dbReference>
<dbReference type="InterPro" id="IPR020596">
    <property type="entry name" value="rRNA_Ade_Mease_Trfase_CS"/>
</dbReference>
<proteinExistence type="predicted"/>
<keyword evidence="3" id="KW-0614">Plasmid</keyword>
<gene>
    <name evidence="3" type="ordered locus">Meso_4187</name>
</gene>
<organism evidence="3">
    <name type="scientific">Chelativorans sp. (strain BNC1)</name>
    <dbReference type="NCBI Taxonomy" id="266779"/>
    <lineage>
        <taxon>Bacteria</taxon>
        <taxon>Pseudomonadati</taxon>
        <taxon>Pseudomonadota</taxon>
        <taxon>Alphaproteobacteria</taxon>
        <taxon>Hyphomicrobiales</taxon>
        <taxon>Phyllobacteriaceae</taxon>
        <taxon>Chelativorans</taxon>
    </lineage>
</organism>
<evidence type="ECO:0000259" key="2">
    <source>
        <dbReference type="Pfam" id="PF05050"/>
    </source>
</evidence>
<dbReference type="Pfam" id="PF05050">
    <property type="entry name" value="Methyltransf_21"/>
    <property type="match status" value="1"/>
</dbReference>
<dbReference type="Gene3D" id="3.40.50.150">
    <property type="entry name" value="Vaccinia Virus protein VP39"/>
    <property type="match status" value="1"/>
</dbReference>
<reference evidence="3" key="1">
    <citation type="submission" date="2006-06" db="EMBL/GenBank/DDBJ databases">
        <title>Complete sequence of Plasmid 1 of Chelativorans sp. BNC1.</title>
        <authorList>
            <consortium name="US DOE Joint Genome Institute"/>
            <person name="Copeland A."/>
            <person name="Lucas S."/>
            <person name="Lapidus A."/>
            <person name="Barry K."/>
            <person name="Detter J.C."/>
            <person name="Glavina del Rio T."/>
            <person name="Hammon N."/>
            <person name="Israni S."/>
            <person name="Dalin E."/>
            <person name="Tice H."/>
            <person name="Pitluck S."/>
            <person name="Chertkov O."/>
            <person name="Brettin T."/>
            <person name="Bruce D."/>
            <person name="Han C."/>
            <person name="Tapia R."/>
            <person name="Gilna P."/>
            <person name="Schmutz J."/>
            <person name="Larimer F."/>
            <person name="Land M."/>
            <person name="Hauser L."/>
            <person name="Kyrpides N."/>
            <person name="Mikhailova N."/>
            <person name="Richardson P."/>
        </authorList>
    </citation>
    <scope>NUCLEOTIDE SEQUENCE</scope>
    <source>
        <strain evidence="3">BNC1</strain>
        <plasmid evidence="3">1</plasmid>
    </source>
</reference>
<dbReference type="OrthoDB" id="456767at2"/>
<keyword evidence="3" id="KW-0489">Methyltransferase</keyword>
<dbReference type="KEGG" id="mes:Meso_4187"/>
<dbReference type="EMBL" id="CP000389">
    <property type="protein sequence ID" value="ABG61171.1"/>
    <property type="molecule type" value="Genomic_DNA"/>
</dbReference>